<gene>
    <name evidence="2" type="ORF">ACFFLH_07715</name>
</gene>
<accession>A0ABV5ZBV6</accession>
<evidence type="ECO:0000313" key="2">
    <source>
        <dbReference type="EMBL" id="MFB9886290.1"/>
    </source>
</evidence>
<dbReference type="Proteomes" id="UP001589628">
    <property type="component" value="Unassembled WGS sequence"/>
</dbReference>
<reference evidence="2 3" key="1">
    <citation type="submission" date="2024-09" db="EMBL/GenBank/DDBJ databases">
        <authorList>
            <person name="Sun Q."/>
            <person name="Mori K."/>
        </authorList>
    </citation>
    <scope>NUCLEOTIDE SEQUENCE [LARGE SCALE GENOMIC DNA]</scope>
    <source>
        <strain evidence="2 3">ATCC 51285</strain>
    </source>
</reference>
<evidence type="ECO:0000313" key="3">
    <source>
        <dbReference type="Proteomes" id="UP001589628"/>
    </source>
</evidence>
<dbReference type="EMBL" id="JBHLZN010000002">
    <property type="protein sequence ID" value="MFB9886290.1"/>
    <property type="molecule type" value="Genomic_DNA"/>
</dbReference>
<proteinExistence type="predicted"/>
<keyword evidence="2" id="KW-0808">Transferase</keyword>
<dbReference type="EC" id="2.1.1.222" evidence="2"/>
<organism evidence="2 3">
    <name type="scientific">Balneatrix alpica</name>
    <dbReference type="NCBI Taxonomy" id="75684"/>
    <lineage>
        <taxon>Bacteria</taxon>
        <taxon>Pseudomonadati</taxon>
        <taxon>Pseudomonadota</taxon>
        <taxon>Gammaproteobacteria</taxon>
        <taxon>Oceanospirillales</taxon>
        <taxon>Balneatrichaceae</taxon>
        <taxon>Balneatrix</taxon>
    </lineage>
</organism>
<dbReference type="GO" id="GO:0102208">
    <property type="term" value="F:2-polyprenyl-6-hydroxyphenol methylase activity"/>
    <property type="evidence" value="ECO:0007669"/>
    <property type="project" value="UniProtKB-EC"/>
</dbReference>
<name>A0ABV5ZBV6_9GAMM</name>
<keyword evidence="2" id="KW-0489">Methyltransferase</keyword>
<protein>
    <submittedName>
        <fullName evidence="2">Class I SAM-dependent methyltransferase</fullName>
        <ecNumber evidence="2">2.1.1.222</ecNumber>
        <ecNumber evidence="2">2.1.1.64</ecNumber>
    </submittedName>
</protein>
<dbReference type="GO" id="GO:0032259">
    <property type="term" value="P:methylation"/>
    <property type="evidence" value="ECO:0007669"/>
    <property type="project" value="UniProtKB-KW"/>
</dbReference>
<dbReference type="InterPro" id="IPR041698">
    <property type="entry name" value="Methyltransf_25"/>
</dbReference>
<dbReference type="GO" id="GO:0061542">
    <property type="term" value="F:3-demethylubiquinol 3-O-methyltransferase activity"/>
    <property type="evidence" value="ECO:0007669"/>
    <property type="project" value="UniProtKB-EC"/>
</dbReference>
<dbReference type="InterPro" id="IPR029063">
    <property type="entry name" value="SAM-dependent_MTases_sf"/>
</dbReference>
<dbReference type="CDD" id="cd02440">
    <property type="entry name" value="AdoMet_MTases"/>
    <property type="match status" value="1"/>
</dbReference>
<dbReference type="SUPFAM" id="SSF53335">
    <property type="entry name" value="S-adenosyl-L-methionine-dependent methyltransferases"/>
    <property type="match status" value="1"/>
</dbReference>
<comment type="caution">
    <text evidence="2">The sequence shown here is derived from an EMBL/GenBank/DDBJ whole genome shotgun (WGS) entry which is preliminary data.</text>
</comment>
<dbReference type="EC" id="2.1.1.64" evidence="2"/>
<keyword evidence="3" id="KW-1185">Reference proteome</keyword>
<evidence type="ECO:0000259" key="1">
    <source>
        <dbReference type="Pfam" id="PF13649"/>
    </source>
</evidence>
<dbReference type="Gene3D" id="3.40.50.150">
    <property type="entry name" value="Vaccinia Virus protein VP39"/>
    <property type="match status" value="1"/>
</dbReference>
<feature type="domain" description="Methyltransferase" evidence="1">
    <location>
        <begin position="41"/>
        <end position="125"/>
    </location>
</feature>
<dbReference type="Pfam" id="PF13649">
    <property type="entry name" value="Methyltransf_25"/>
    <property type="match status" value="1"/>
</dbReference>
<sequence>MHPDALKWNQRYAERPLQAPARPEVWAELQSWLPQPVANALDIAAGEGAASLPLAQAGWQLTAVDIADQGLQRLQHFAQEQALQLSTQVVDLNQPDQLPAGPFALILILRYLPAAELWPALAARLAPQGRLLFCTFNQQAQMNPRFCLQPGQYRQQFPSLSLLHAGPCTSQPQLDLYVWQAPNAAPR</sequence>
<dbReference type="RefSeq" id="WP_027311763.1">
    <property type="nucleotide sequence ID" value="NZ_JBHLZN010000002.1"/>
</dbReference>